<name>A0A6L5WHL3_9BACT</name>
<reference evidence="3 4" key="1">
    <citation type="submission" date="2019-09" db="EMBL/GenBank/DDBJ databases">
        <authorList>
            <person name="Silva M."/>
            <person name="Pereira G."/>
            <person name="Lopes-Da-Costa L."/>
            <person name="Silva E."/>
        </authorList>
    </citation>
    <scope>NUCLEOTIDE SEQUENCE [LARGE SCALE GENOMIC DNA]</scope>
    <source>
        <strain evidence="3 4">FMV-PI01</strain>
    </source>
</reference>
<gene>
    <name evidence="3" type="ORF">F1B92_05270</name>
</gene>
<sequence>MKRNVFIAYILLIISFPIGGGLHRIYCGKIFSGLCQMALFWLGQITVLIWIGWAFLFVWVLWWLADIFLTSNIIDSVNFEQKIESEISQNNKIKNIEALYELYQKGAISKSEYEARKDIIMRS</sequence>
<keyword evidence="1" id="KW-1133">Transmembrane helix</keyword>
<dbReference type="InterPro" id="IPR018649">
    <property type="entry name" value="SHOCT"/>
</dbReference>
<keyword evidence="1" id="KW-0812">Transmembrane</keyword>
<evidence type="ECO:0000313" key="4">
    <source>
        <dbReference type="Proteomes" id="UP000476338"/>
    </source>
</evidence>
<dbReference type="Pfam" id="PF09851">
    <property type="entry name" value="SHOCT"/>
    <property type="match status" value="1"/>
</dbReference>
<feature type="transmembrane region" description="Helical" evidence="1">
    <location>
        <begin position="6"/>
        <end position="26"/>
    </location>
</feature>
<feature type="domain" description="SHOCT" evidence="2">
    <location>
        <begin position="96"/>
        <end position="120"/>
    </location>
</feature>
<dbReference type="EMBL" id="VWSJ01000019">
    <property type="protein sequence ID" value="MSN96579.1"/>
    <property type="molecule type" value="Genomic_DNA"/>
</dbReference>
<dbReference type="Proteomes" id="UP000476338">
    <property type="component" value="Unassembled WGS sequence"/>
</dbReference>
<evidence type="ECO:0000313" key="3">
    <source>
        <dbReference type="EMBL" id="MSN96579.1"/>
    </source>
</evidence>
<dbReference type="RefSeq" id="WP_326833106.1">
    <property type="nucleotide sequence ID" value="NZ_VWSJ01000019.1"/>
</dbReference>
<keyword evidence="4" id="KW-1185">Reference proteome</keyword>
<evidence type="ECO:0000256" key="1">
    <source>
        <dbReference type="SAM" id="Phobius"/>
    </source>
</evidence>
<accession>A0A6L5WHL3</accession>
<comment type="caution">
    <text evidence="3">The sequence shown here is derived from an EMBL/GenBank/DDBJ whole genome shotgun (WGS) entry which is preliminary data.</text>
</comment>
<reference evidence="3 4" key="2">
    <citation type="submission" date="2020-03" db="EMBL/GenBank/DDBJ databases">
        <title>Campylobacter portucalensis sp. nov., a new species of Campylobacter isolated from the reproductive tract of bulls.</title>
        <authorList>
            <person name="Silva M.F."/>
            <person name="Pereira G."/>
            <person name="Carneiro C."/>
            <person name="Hemphill A."/>
            <person name="Mateus L."/>
            <person name="Lopes-Da-Costa L."/>
            <person name="Silva E."/>
        </authorList>
    </citation>
    <scope>NUCLEOTIDE SEQUENCE [LARGE SCALE GENOMIC DNA]</scope>
    <source>
        <strain evidence="3 4">FMV-PI01</strain>
    </source>
</reference>
<protein>
    <recommendedName>
        <fullName evidence="2">SHOCT domain-containing protein</fullName>
    </recommendedName>
</protein>
<keyword evidence="1" id="KW-0472">Membrane</keyword>
<dbReference type="AlphaFoldDB" id="A0A6L5WHL3"/>
<proteinExistence type="predicted"/>
<evidence type="ECO:0000259" key="2">
    <source>
        <dbReference type="Pfam" id="PF09851"/>
    </source>
</evidence>
<organism evidence="3 4">
    <name type="scientific">Campylobacter portucalensis</name>
    <dbReference type="NCBI Taxonomy" id="2608384"/>
    <lineage>
        <taxon>Bacteria</taxon>
        <taxon>Pseudomonadati</taxon>
        <taxon>Campylobacterota</taxon>
        <taxon>Epsilonproteobacteria</taxon>
        <taxon>Campylobacterales</taxon>
        <taxon>Campylobacteraceae</taxon>
        <taxon>Campylobacter</taxon>
    </lineage>
</organism>
<feature type="transmembrane region" description="Helical" evidence="1">
    <location>
        <begin position="38"/>
        <end position="64"/>
    </location>
</feature>